<dbReference type="EMBL" id="QTLC01000039">
    <property type="protein sequence ID" value="RDY70865.1"/>
    <property type="molecule type" value="Genomic_DNA"/>
</dbReference>
<feature type="non-terminal residue" evidence="1">
    <location>
        <position position="75"/>
    </location>
</feature>
<dbReference type="RefSeq" id="WP_220352996.1">
    <property type="nucleotide sequence ID" value="NZ_QTLC01000039.1"/>
</dbReference>
<gene>
    <name evidence="1" type="ORF">DXT76_10800</name>
</gene>
<organism evidence="1 2">
    <name type="scientific">Halobacillus trueperi</name>
    <dbReference type="NCBI Taxonomy" id="156205"/>
    <lineage>
        <taxon>Bacteria</taxon>
        <taxon>Bacillati</taxon>
        <taxon>Bacillota</taxon>
        <taxon>Bacilli</taxon>
        <taxon>Bacillales</taxon>
        <taxon>Bacillaceae</taxon>
        <taxon>Halobacillus</taxon>
    </lineage>
</organism>
<reference evidence="1 2" key="1">
    <citation type="submission" date="2018-08" db="EMBL/GenBank/DDBJ databases">
        <title>Genome sequence of strict halophilic Halobacillus trueperi SS1 isolated from Lunsu, a salty water body of North West Himalayas.</title>
        <authorList>
            <person name="Gupta S."/>
            <person name="Sharma P."/>
            <person name="Dev K."/>
            <person name="Baumler D."/>
            <person name="Sourirajan A."/>
        </authorList>
    </citation>
    <scope>NUCLEOTIDE SEQUENCE [LARGE SCALE GENOMIC DNA]</scope>
    <source>
        <strain evidence="1 2">SS1</strain>
    </source>
</reference>
<sequence>MGNIIHIYKVNESFQVETFPFIPKEDNLLSVHLDFCIELIHALKGSGEDRLKWFKVKGGELKICKLVKDCDNDER</sequence>
<name>A0A3D8VNF3_9BACI</name>
<dbReference type="Proteomes" id="UP000257032">
    <property type="component" value="Unassembled WGS sequence"/>
</dbReference>
<accession>A0A3D8VNF3</accession>
<protein>
    <submittedName>
        <fullName evidence="1">Uncharacterized protein</fullName>
    </submittedName>
</protein>
<comment type="caution">
    <text evidence="1">The sequence shown here is derived from an EMBL/GenBank/DDBJ whole genome shotgun (WGS) entry which is preliminary data.</text>
</comment>
<evidence type="ECO:0000313" key="2">
    <source>
        <dbReference type="Proteomes" id="UP000257032"/>
    </source>
</evidence>
<proteinExistence type="predicted"/>
<dbReference type="AlphaFoldDB" id="A0A3D8VNF3"/>
<evidence type="ECO:0000313" key="1">
    <source>
        <dbReference type="EMBL" id="RDY70865.1"/>
    </source>
</evidence>